<keyword evidence="1" id="KW-0732">Signal</keyword>
<dbReference type="RefSeq" id="WP_338394504.1">
    <property type="nucleotide sequence ID" value="NZ_AP025314.1"/>
</dbReference>
<gene>
    <name evidence="2" type="ORF">FUAX_17250</name>
</gene>
<keyword evidence="3" id="KW-1185">Reference proteome</keyword>
<dbReference type="AlphaFoldDB" id="A0AAU9D009"/>
<evidence type="ECO:0000256" key="1">
    <source>
        <dbReference type="SAM" id="SignalP"/>
    </source>
</evidence>
<proteinExistence type="predicted"/>
<accession>A0AAU9D009</accession>
<evidence type="ECO:0000313" key="2">
    <source>
        <dbReference type="EMBL" id="BDD09293.1"/>
    </source>
</evidence>
<evidence type="ECO:0000313" key="3">
    <source>
        <dbReference type="Proteomes" id="UP001348817"/>
    </source>
</evidence>
<dbReference type="KEGG" id="fax:FUAX_17250"/>
<sequence>MKYRLTILLAVLISKVCTAQIAVERNLNVELVEKDSATSAKIENSLSAFLSEAKNRDYSSEYVDTVHLNKYRFFFEKMAGIGKGSDSFNHPLILKSFPLEDGSFRVTVAFTGTRDSKPFVYQVTELKAVPYRNHFRFYCAFEDNTRNFKEKKIDNVTYHFSGNFNDRKANEFVRLVNDLSKLTGGPKPELDYYSFQSLDELLKSYGFLFSARQCNFLCYDLGFTDNKGRIYMTGTGNENYIFGYIGEYLYYNLPNREQMYWPFVQGVSAYYGGYGLSYDDMAELKKQFRDELAKNPEIDFLEEFKKGRKSDVNRHFSYYVMSAFLFEEALDKQGFDKAISLVYSGENGERFFENIKRVLDIEESDFHKTIVNLINKRI</sequence>
<feature type="signal peptide" evidence="1">
    <location>
        <begin position="1"/>
        <end position="19"/>
    </location>
</feature>
<feature type="chain" id="PRO_5044009454" evidence="1">
    <location>
        <begin position="20"/>
        <end position="378"/>
    </location>
</feature>
<dbReference type="EMBL" id="AP025314">
    <property type="protein sequence ID" value="BDD09293.1"/>
    <property type="molecule type" value="Genomic_DNA"/>
</dbReference>
<organism evidence="2 3">
    <name type="scientific">Fulvitalea axinellae</name>
    <dbReference type="NCBI Taxonomy" id="1182444"/>
    <lineage>
        <taxon>Bacteria</taxon>
        <taxon>Pseudomonadati</taxon>
        <taxon>Bacteroidota</taxon>
        <taxon>Cytophagia</taxon>
        <taxon>Cytophagales</taxon>
        <taxon>Persicobacteraceae</taxon>
        <taxon>Fulvitalea</taxon>
    </lineage>
</organism>
<dbReference type="Proteomes" id="UP001348817">
    <property type="component" value="Chromosome"/>
</dbReference>
<protein>
    <submittedName>
        <fullName evidence="2">Uncharacterized protein</fullName>
    </submittedName>
</protein>
<name>A0AAU9D009_9BACT</name>
<reference evidence="2 3" key="1">
    <citation type="submission" date="2021-12" db="EMBL/GenBank/DDBJ databases">
        <title>Genome sequencing of bacteria with rrn-lacking chromosome and rrn-plasmid.</title>
        <authorList>
            <person name="Anda M."/>
            <person name="Iwasaki W."/>
        </authorList>
    </citation>
    <scope>NUCLEOTIDE SEQUENCE [LARGE SCALE GENOMIC DNA]</scope>
    <source>
        <strain evidence="2 3">DSM 100852</strain>
    </source>
</reference>